<dbReference type="Gramene" id="BGIOSGA007597-TA">
    <property type="protein sequence ID" value="BGIOSGA007597-PA"/>
    <property type="gene ID" value="BGIOSGA007597"/>
</dbReference>
<evidence type="ECO:0000256" key="1">
    <source>
        <dbReference type="SAM" id="MobiDB-lite"/>
    </source>
</evidence>
<dbReference type="AlphaFoldDB" id="B8AI76"/>
<keyword evidence="3" id="KW-1185">Reference proteome</keyword>
<feature type="compositionally biased region" description="Acidic residues" evidence="1">
    <location>
        <begin position="112"/>
        <end position="121"/>
    </location>
</feature>
<evidence type="ECO:0000313" key="2">
    <source>
        <dbReference type="EMBL" id="EEC72550.1"/>
    </source>
</evidence>
<gene>
    <name evidence="2" type="ORF">OsI_05969</name>
</gene>
<feature type="region of interest" description="Disordered" evidence="1">
    <location>
        <begin position="110"/>
        <end position="133"/>
    </location>
</feature>
<accession>B8AI76</accession>
<feature type="compositionally biased region" description="Basic and acidic residues" evidence="1">
    <location>
        <begin position="187"/>
        <end position="197"/>
    </location>
</feature>
<evidence type="ECO:0000313" key="3">
    <source>
        <dbReference type="Proteomes" id="UP000007015"/>
    </source>
</evidence>
<sequence length="206" mass="23292">MLDLNVSKIPDKYIIERWRKKDNNITGLFRGESSNGPNAMLMYNVLSQKMSELASKGCKRPEIYSYLVGEVEKLDSIVDSMILEAHGNHTSQVQSNATNNAVVEGQQHGNLNDEEEIEDPEQANTKGRKSIRQKRLVEKIKDKECKKYKGKSGQSNENQLKTKRTSNVAQGGTACEMQPKPKRRKKGQENNTKEIIGKNRAKKLCN</sequence>
<dbReference type="Proteomes" id="UP000007015">
    <property type="component" value="Chromosome 2"/>
</dbReference>
<reference evidence="2 3" key="1">
    <citation type="journal article" date="2005" name="PLoS Biol.">
        <title>The genomes of Oryza sativa: a history of duplications.</title>
        <authorList>
            <person name="Yu J."/>
            <person name="Wang J."/>
            <person name="Lin W."/>
            <person name="Li S."/>
            <person name="Li H."/>
            <person name="Zhou J."/>
            <person name="Ni P."/>
            <person name="Dong W."/>
            <person name="Hu S."/>
            <person name="Zeng C."/>
            <person name="Zhang J."/>
            <person name="Zhang Y."/>
            <person name="Li R."/>
            <person name="Xu Z."/>
            <person name="Li S."/>
            <person name="Li X."/>
            <person name="Zheng H."/>
            <person name="Cong L."/>
            <person name="Lin L."/>
            <person name="Yin J."/>
            <person name="Geng J."/>
            <person name="Li G."/>
            <person name="Shi J."/>
            <person name="Liu J."/>
            <person name="Lv H."/>
            <person name="Li J."/>
            <person name="Wang J."/>
            <person name="Deng Y."/>
            <person name="Ran L."/>
            <person name="Shi X."/>
            <person name="Wang X."/>
            <person name="Wu Q."/>
            <person name="Li C."/>
            <person name="Ren X."/>
            <person name="Wang J."/>
            <person name="Wang X."/>
            <person name="Li D."/>
            <person name="Liu D."/>
            <person name="Zhang X."/>
            <person name="Ji Z."/>
            <person name="Zhao W."/>
            <person name="Sun Y."/>
            <person name="Zhang Z."/>
            <person name="Bao J."/>
            <person name="Han Y."/>
            <person name="Dong L."/>
            <person name="Ji J."/>
            <person name="Chen P."/>
            <person name="Wu S."/>
            <person name="Liu J."/>
            <person name="Xiao Y."/>
            <person name="Bu D."/>
            <person name="Tan J."/>
            <person name="Yang L."/>
            <person name="Ye C."/>
            <person name="Zhang J."/>
            <person name="Xu J."/>
            <person name="Zhou Y."/>
            <person name="Yu Y."/>
            <person name="Zhang B."/>
            <person name="Zhuang S."/>
            <person name="Wei H."/>
            <person name="Liu B."/>
            <person name="Lei M."/>
            <person name="Yu H."/>
            <person name="Li Y."/>
            <person name="Xu H."/>
            <person name="Wei S."/>
            <person name="He X."/>
            <person name="Fang L."/>
            <person name="Zhang Z."/>
            <person name="Zhang Y."/>
            <person name="Huang X."/>
            <person name="Su Z."/>
            <person name="Tong W."/>
            <person name="Li J."/>
            <person name="Tong Z."/>
            <person name="Li S."/>
            <person name="Ye J."/>
            <person name="Wang L."/>
            <person name="Fang L."/>
            <person name="Lei T."/>
            <person name="Chen C."/>
            <person name="Chen H."/>
            <person name="Xu Z."/>
            <person name="Li H."/>
            <person name="Huang H."/>
            <person name="Zhang F."/>
            <person name="Xu H."/>
            <person name="Li N."/>
            <person name="Zhao C."/>
            <person name="Li S."/>
            <person name="Dong L."/>
            <person name="Huang Y."/>
            <person name="Li L."/>
            <person name="Xi Y."/>
            <person name="Qi Q."/>
            <person name="Li W."/>
            <person name="Zhang B."/>
            <person name="Hu W."/>
            <person name="Zhang Y."/>
            <person name="Tian X."/>
            <person name="Jiao Y."/>
            <person name="Liang X."/>
            <person name="Jin J."/>
            <person name="Gao L."/>
            <person name="Zheng W."/>
            <person name="Hao B."/>
            <person name="Liu S."/>
            <person name="Wang W."/>
            <person name="Yuan L."/>
            <person name="Cao M."/>
            <person name="McDermott J."/>
            <person name="Samudrala R."/>
            <person name="Wang J."/>
            <person name="Wong G.K."/>
            <person name="Yang H."/>
        </authorList>
    </citation>
    <scope>NUCLEOTIDE SEQUENCE [LARGE SCALE GENOMIC DNA]</scope>
    <source>
        <strain evidence="3">cv. 93-11</strain>
    </source>
</reference>
<feature type="compositionally biased region" description="Polar residues" evidence="1">
    <location>
        <begin position="152"/>
        <end position="170"/>
    </location>
</feature>
<protein>
    <submittedName>
        <fullName evidence="2">Uncharacterized protein</fullName>
    </submittedName>
</protein>
<name>B8AI76_ORYSI</name>
<feature type="region of interest" description="Disordered" evidence="1">
    <location>
        <begin position="145"/>
        <end position="206"/>
    </location>
</feature>
<dbReference type="EMBL" id="CM000127">
    <property type="protein sequence ID" value="EEC72550.1"/>
    <property type="molecule type" value="Genomic_DNA"/>
</dbReference>
<proteinExistence type="predicted"/>
<dbReference type="HOGENOM" id="CLU_123067_0_0_1"/>
<organism evidence="2 3">
    <name type="scientific">Oryza sativa subsp. indica</name>
    <name type="common">Rice</name>
    <dbReference type="NCBI Taxonomy" id="39946"/>
    <lineage>
        <taxon>Eukaryota</taxon>
        <taxon>Viridiplantae</taxon>
        <taxon>Streptophyta</taxon>
        <taxon>Embryophyta</taxon>
        <taxon>Tracheophyta</taxon>
        <taxon>Spermatophyta</taxon>
        <taxon>Magnoliopsida</taxon>
        <taxon>Liliopsida</taxon>
        <taxon>Poales</taxon>
        <taxon>Poaceae</taxon>
        <taxon>BOP clade</taxon>
        <taxon>Oryzoideae</taxon>
        <taxon>Oryzeae</taxon>
        <taxon>Oryzinae</taxon>
        <taxon>Oryza</taxon>
        <taxon>Oryza sativa</taxon>
    </lineage>
</organism>